<organism evidence="2 3">
    <name type="scientific">Haloechinothrix salitolerans</name>
    <dbReference type="NCBI Taxonomy" id="926830"/>
    <lineage>
        <taxon>Bacteria</taxon>
        <taxon>Bacillati</taxon>
        <taxon>Actinomycetota</taxon>
        <taxon>Actinomycetes</taxon>
        <taxon>Pseudonocardiales</taxon>
        <taxon>Pseudonocardiaceae</taxon>
        <taxon>Haloechinothrix</taxon>
    </lineage>
</organism>
<dbReference type="Gene3D" id="1.10.150.650">
    <property type="match status" value="1"/>
</dbReference>
<dbReference type="RefSeq" id="WP_390221156.1">
    <property type="nucleotide sequence ID" value="NZ_BAABLA010000122.1"/>
</dbReference>
<feature type="domain" description="Polymerase/histidinol phosphatase N-terminal" evidence="1">
    <location>
        <begin position="8"/>
        <end position="71"/>
    </location>
</feature>
<sequence>MVVVSPRIDLHTHSTASDGTDTPAGLAAAAAAGLDVIAITDHDTTAGWREASAALPPGLTLVPGAELSCVSDDGRGRPISVHVLAYLFNPDAPSIVGEQRRLRAERRSRLRAMAERMAADGVPIDPDELLGALPADAPAGRPHLARALVDAGLVNSVDEAFASYLGSGRGYYVPRSDTPVLRAIDMINDAGGVTVLAHPLAHSRGPTVSLETIAEMAAHGLTGIEVDHPNHDQPTREKLRALAAELDLLPTGSSDYHGTNKDIPIGAETTDPHAFVDLVSRATGCEIVAGVAE</sequence>
<keyword evidence="3" id="KW-1185">Reference proteome</keyword>
<dbReference type="SUPFAM" id="SSF89550">
    <property type="entry name" value="PHP domain-like"/>
    <property type="match status" value="1"/>
</dbReference>
<accession>A0ABW2C6T6</accession>
<dbReference type="Gene3D" id="3.20.20.140">
    <property type="entry name" value="Metal-dependent hydrolases"/>
    <property type="match status" value="1"/>
</dbReference>
<name>A0ABW2C6T6_9PSEU</name>
<dbReference type="PANTHER" id="PTHR42924">
    <property type="entry name" value="EXONUCLEASE"/>
    <property type="match status" value="1"/>
</dbReference>
<dbReference type="InterPro" id="IPR003141">
    <property type="entry name" value="Pol/His_phosphatase_N"/>
</dbReference>
<proteinExistence type="predicted"/>
<protein>
    <submittedName>
        <fullName evidence="2">PHP domain-containing protein</fullName>
    </submittedName>
</protein>
<gene>
    <name evidence="2" type="ORF">ACFQGD_28460</name>
</gene>
<evidence type="ECO:0000313" key="2">
    <source>
        <dbReference type="EMBL" id="MFC6871060.1"/>
    </source>
</evidence>
<dbReference type="InterPro" id="IPR052018">
    <property type="entry name" value="PHP_domain"/>
</dbReference>
<dbReference type="CDD" id="cd07438">
    <property type="entry name" value="PHP_HisPPase_AMP"/>
    <property type="match status" value="1"/>
</dbReference>
<evidence type="ECO:0000259" key="1">
    <source>
        <dbReference type="SMART" id="SM00481"/>
    </source>
</evidence>
<comment type="caution">
    <text evidence="2">The sequence shown here is derived from an EMBL/GenBank/DDBJ whole genome shotgun (WGS) entry which is preliminary data.</text>
</comment>
<reference evidence="3" key="1">
    <citation type="journal article" date="2019" name="Int. J. Syst. Evol. Microbiol.">
        <title>The Global Catalogue of Microorganisms (GCM) 10K type strain sequencing project: providing services to taxonomists for standard genome sequencing and annotation.</title>
        <authorList>
            <consortium name="The Broad Institute Genomics Platform"/>
            <consortium name="The Broad Institute Genome Sequencing Center for Infectious Disease"/>
            <person name="Wu L."/>
            <person name="Ma J."/>
        </authorList>
    </citation>
    <scope>NUCLEOTIDE SEQUENCE [LARGE SCALE GENOMIC DNA]</scope>
    <source>
        <strain evidence="3">KCTC 32255</strain>
    </source>
</reference>
<dbReference type="EMBL" id="JBHSXX010000001">
    <property type="protein sequence ID" value="MFC6871060.1"/>
    <property type="molecule type" value="Genomic_DNA"/>
</dbReference>
<dbReference type="InterPro" id="IPR016195">
    <property type="entry name" value="Pol/histidinol_Pase-like"/>
</dbReference>
<dbReference type="PANTHER" id="PTHR42924:SF3">
    <property type="entry name" value="POLYMERASE_HISTIDINOL PHOSPHATASE N-TERMINAL DOMAIN-CONTAINING PROTEIN"/>
    <property type="match status" value="1"/>
</dbReference>
<dbReference type="Proteomes" id="UP001596337">
    <property type="component" value="Unassembled WGS sequence"/>
</dbReference>
<evidence type="ECO:0000313" key="3">
    <source>
        <dbReference type="Proteomes" id="UP001596337"/>
    </source>
</evidence>
<dbReference type="SMART" id="SM00481">
    <property type="entry name" value="POLIIIAc"/>
    <property type="match status" value="1"/>
</dbReference>